<name>A0A1A0HJV7_9ASCO</name>
<protein>
    <recommendedName>
        <fullName evidence="8">Zn(2)-C6 fungal-type domain-containing protein</fullName>
    </recommendedName>
</protein>
<keyword evidence="6" id="KW-0539">Nucleus</keyword>
<dbReference type="SMART" id="SM00066">
    <property type="entry name" value="GAL4"/>
    <property type="match status" value="1"/>
</dbReference>
<reference evidence="9 10" key="1">
    <citation type="submission" date="2016-05" db="EMBL/GenBank/DDBJ databases">
        <title>Comparative genomics of biotechnologically important yeasts.</title>
        <authorList>
            <consortium name="DOE Joint Genome Institute"/>
            <person name="Riley R."/>
            <person name="Haridas S."/>
            <person name="Wolfe K.H."/>
            <person name="Lopes M.R."/>
            <person name="Hittinger C.T."/>
            <person name="Goker M."/>
            <person name="Salamov A."/>
            <person name="Wisecaver J."/>
            <person name="Long T.M."/>
            <person name="Aerts A.L."/>
            <person name="Barry K."/>
            <person name="Choi C."/>
            <person name="Clum A."/>
            <person name="Coughlan A.Y."/>
            <person name="Deshpande S."/>
            <person name="Douglass A.P."/>
            <person name="Hanson S.J."/>
            <person name="Klenk H.-P."/>
            <person name="LaButti K."/>
            <person name="Lapidus A."/>
            <person name="Lindquist E."/>
            <person name="Lipzen A."/>
            <person name="Meier-kolthoff J.P."/>
            <person name="Ohm R.A."/>
            <person name="Otillar R.P."/>
            <person name="Pangilinan J."/>
            <person name="Peng Y."/>
            <person name="Rokas A."/>
            <person name="Rosa C.A."/>
            <person name="Scheuner C."/>
            <person name="Sibirny A.A."/>
            <person name="Slot J.C."/>
            <person name="Stielow J.B."/>
            <person name="Sun H."/>
            <person name="Kurtzman C.P."/>
            <person name="Blackwell M."/>
            <person name="Grigoriev I.V."/>
            <person name="Jeffries T.W."/>
        </authorList>
    </citation>
    <scope>NUCLEOTIDE SEQUENCE [LARGE SCALE GENOMIC DNA]</scope>
    <source>
        <strain evidence="9 10">NRRL YB-4993</strain>
    </source>
</reference>
<evidence type="ECO:0000256" key="4">
    <source>
        <dbReference type="ARBA" id="ARBA00023125"/>
    </source>
</evidence>
<evidence type="ECO:0000313" key="9">
    <source>
        <dbReference type="EMBL" id="OBA24098.1"/>
    </source>
</evidence>
<feature type="compositionally biased region" description="Polar residues" evidence="7">
    <location>
        <begin position="94"/>
        <end position="105"/>
    </location>
</feature>
<gene>
    <name evidence="9" type="ORF">METBIDRAFT_10272</name>
</gene>
<sequence>MADDQSAAKKAETRSRRSYACGPCKRYKTKCNLETPCLACTSAKRPEECLLNPPNPPSEAEKSRIEKRRRKSSQQKKEARGLRRPGVKNPRSPAHTSAAGSPQNESLGVDLLFPVAPDEVAPPPIRAPHLKDFGFIRRSYQDWARQTMVIPLAEFLRCKAVARCLSYEQLLRYFRRFARWDSDGFQYLVDSQTCFNIASNFLVKVPASADDLDSRTFNALLVRGMSLVFCVVAIGKVLEGDPQTADVCLALAEDFMVLLGEPESLGDFIHLGIFVLVNKTPSLLLSNPLRILRLFKDFTHKMNASAEVLRYLTMTDAAKREKNEEFIAFARVWVLARFAEPDVSVLSAEGSLQLSVGPDRRRILPDPELSRQLFHSHVDVLAAGWQVFDIANLISSRYFQRFENVTDVPLLIHAYLLLYLEMGMVIAPLTSKMYLALQKDCTTVPAVAAYNDAILVLVLVNYFSTRWLGLVKVERPHFPALRFAHYVSTLMSTFNWIEELDFRLFDGSGAIYALVLGNSKNFLFLQMYLQLTHQAVFLVVLAQFRSPLSHLHHRPRLHLPLRTRRLEPFCLIPAVADILAVVEALEEFALSTPILADDPDELLDALQTCVEPLLWQAMTLMLFGLLATCASYVEQLWQLAMQVQSNGTDELYITKDLRLDTAFLRNFETSFEPFRFSQDLAEQYIHDVVDPAMALLEEGEASDTL</sequence>
<dbReference type="Proteomes" id="UP000092555">
    <property type="component" value="Unassembled WGS sequence"/>
</dbReference>
<dbReference type="GO" id="GO:0000978">
    <property type="term" value="F:RNA polymerase II cis-regulatory region sequence-specific DNA binding"/>
    <property type="evidence" value="ECO:0007669"/>
    <property type="project" value="TreeGrafter"/>
</dbReference>
<dbReference type="GO" id="GO:0008270">
    <property type="term" value="F:zinc ion binding"/>
    <property type="evidence" value="ECO:0007669"/>
    <property type="project" value="InterPro"/>
</dbReference>
<accession>A0A1A0HJV7</accession>
<dbReference type="AlphaFoldDB" id="A0A1A0HJV7"/>
<dbReference type="RefSeq" id="XP_018714579.1">
    <property type="nucleotide sequence ID" value="XM_018853726.1"/>
</dbReference>
<evidence type="ECO:0000256" key="2">
    <source>
        <dbReference type="ARBA" id="ARBA00022833"/>
    </source>
</evidence>
<dbReference type="InterPro" id="IPR051430">
    <property type="entry name" value="Fungal_TF_Env_Response"/>
</dbReference>
<dbReference type="InterPro" id="IPR036864">
    <property type="entry name" value="Zn2-C6_fun-type_DNA-bd_sf"/>
</dbReference>
<evidence type="ECO:0000256" key="1">
    <source>
        <dbReference type="ARBA" id="ARBA00022723"/>
    </source>
</evidence>
<dbReference type="PROSITE" id="PS50048">
    <property type="entry name" value="ZN2_CY6_FUNGAL_2"/>
    <property type="match status" value="1"/>
</dbReference>
<feature type="domain" description="Zn(2)-C6 fungal-type" evidence="8">
    <location>
        <begin position="20"/>
        <end position="51"/>
    </location>
</feature>
<dbReference type="CDD" id="cd00067">
    <property type="entry name" value="GAL4"/>
    <property type="match status" value="1"/>
</dbReference>
<dbReference type="PROSITE" id="PS00463">
    <property type="entry name" value="ZN2_CY6_FUNGAL_1"/>
    <property type="match status" value="1"/>
</dbReference>
<dbReference type="GeneID" id="30026702"/>
<keyword evidence="2" id="KW-0862">Zinc</keyword>
<dbReference type="STRING" id="869754.A0A1A0HJV7"/>
<evidence type="ECO:0000256" key="7">
    <source>
        <dbReference type="SAM" id="MobiDB-lite"/>
    </source>
</evidence>
<dbReference type="SUPFAM" id="SSF57701">
    <property type="entry name" value="Zn2/Cys6 DNA-binding domain"/>
    <property type="match status" value="1"/>
</dbReference>
<keyword evidence="5" id="KW-0804">Transcription</keyword>
<dbReference type="GO" id="GO:0001228">
    <property type="term" value="F:DNA-binding transcription activator activity, RNA polymerase II-specific"/>
    <property type="evidence" value="ECO:0007669"/>
    <property type="project" value="TreeGrafter"/>
</dbReference>
<dbReference type="GO" id="GO:0005634">
    <property type="term" value="C:nucleus"/>
    <property type="evidence" value="ECO:0007669"/>
    <property type="project" value="TreeGrafter"/>
</dbReference>
<organism evidence="9 10">
    <name type="scientific">Metschnikowia bicuspidata var. bicuspidata NRRL YB-4993</name>
    <dbReference type="NCBI Taxonomy" id="869754"/>
    <lineage>
        <taxon>Eukaryota</taxon>
        <taxon>Fungi</taxon>
        <taxon>Dikarya</taxon>
        <taxon>Ascomycota</taxon>
        <taxon>Saccharomycotina</taxon>
        <taxon>Pichiomycetes</taxon>
        <taxon>Metschnikowiaceae</taxon>
        <taxon>Metschnikowia</taxon>
    </lineage>
</organism>
<keyword evidence="1" id="KW-0479">Metal-binding</keyword>
<dbReference type="PANTHER" id="PTHR31944">
    <property type="entry name" value="HEME-RESPONSIVE ZINC FINGER TRANSCRIPTION FACTOR HAP1"/>
    <property type="match status" value="1"/>
</dbReference>
<dbReference type="InterPro" id="IPR001138">
    <property type="entry name" value="Zn2Cys6_DnaBD"/>
</dbReference>
<keyword evidence="10" id="KW-1185">Reference proteome</keyword>
<evidence type="ECO:0000259" key="8">
    <source>
        <dbReference type="PROSITE" id="PS50048"/>
    </source>
</evidence>
<comment type="caution">
    <text evidence="9">The sequence shown here is derived from an EMBL/GenBank/DDBJ whole genome shotgun (WGS) entry which is preliminary data.</text>
</comment>
<feature type="region of interest" description="Disordered" evidence="7">
    <location>
        <begin position="47"/>
        <end position="105"/>
    </location>
</feature>
<feature type="compositionally biased region" description="Basic residues" evidence="7">
    <location>
        <begin position="65"/>
        <end position="74"/>
    </location>
</feature>
<evidence type="ECO:0000256" key="6">
    <source>
        <dbReference type="ARBA" id="ARBA00023242"/>
    </source>
</evidence>
<keyword evidence="3" id="KW-0805">Transcription regulation</keyword>
<dbReference type="OrthoDB" id="1747771at2759"/>
<proteinExistence type="predicted"/>
<evidence type="ECO:0000256" key="5">
    <source>
        <dbReference type="ARBA" id="ARBA00023163"/>
    </source>
</evidence>
<dbReference type="EMBL" id="LXTC01000001">
    <property type="protein sequence ID" value="OBA24098.1"/>
    <property type="molecule type" value="Genomic_DNA"/>
</dbReference>
<evidence type="ECO:0000256" key="3">
    <source>
        <dbReference type="ARBA" id="ARBA00023015"/>
    </source>
</evidence>
<dbReference type="PANTHER" id="PTHR31944:SF131">
    <property type="entry name" value="HEME-RESPONSIVE ZINC FINGER TRANSCRIPTION FACTOR HAP1"/>
    <property type="match status" value="1"/>
</dbReference>
<keyword evidence="4" id="KW-0238">DNA-binding</keyword>
<evidence type="ECO:0000313" key="10">
    <source>
        <dbReference type="Proteomes" id="UP000092555"/>
    </source>
</evidence>